<keyword evidence="7" id="KW-1185">Reference proteome</keyword>
<keyword evidence="3" id="KW-0862">Zinc</keyword>
<dbReference type="Proteomes" id="UP000192639">
    <property type="component" value="Unassembled WGS sequence"/>
</dbReference>
<proteinExistence type="predicted"/>
<dbReference type="PROSITE" id="PS50089">
    <property type="entry name" value="ZF_RING_2"/>
    <property type="match status" value="1"/>
</dbReference>
<dbReference type="Pfam" id="PF06391">
    <property type="entry name" value="MAT1"/>
    <property type="match status" value="1"/>
</dbReference>
<dbReference type="PANTHER" id="PTHR12683">
    <property type="entry name" value="CDK-ACTIVATING KINASE ASSEMBLY FACTOR MAT1"/>
    <property type="match status" value="1"/>
</dbReference>
<dbReference type="InterPro" id="IPR013083">
    <property type="entry name" value="Znf_RING/FYVE/PHD"/>
</dbReference>
<dbReference type="SUPFAM" id="SSF57850">
    <property type="entry name" value="RING/U-box"/>
    <property type="match status" value="1"/>
</dbReference>
<dbReference type="OrthoDB" id="5963at2759"/>
<name>A0A1Y1SAF1_9MICR</name>
<keyword evidence="1" id="KW-0479">Metal-binding</keyword>
<organism evidence="6 7">
    <name type="scientific">Enterospora canceri</name>
    <dbReference type="NCBI Taxonomy" id="1081671"/>
    <lineage>
        <taxon>Eukaryota</taxon>
        <taxon>Fungi</taxon>
        <taxon>Fungi incertae sedis</taxon>
        <taxon>Microsporidia</taxon>
        <taxon>Enterocytozoonidae</taxon>
        <taxon>Enterospora</taxon>
    </lineage>
</organism>
<dbReference type="AlphaFoldDB" id="A0A1Y1SAF1"/>
<keyword evidence="2 4" id="KW-0863">Zinc-finger</keyword>
<protein>
    <submittedName>
        <fullName evidence="6">TFIIH Tfb sub</fullName>
    </submittedName>
</protein>
<evidence type="ECO:0000313" key="6">
    <source>
        <dbReference type="EMBL" id="ORD95166.1"/>
    </source>
</evidence>
<sequence length="209" mass="24953">MQTEIKCPVCKNDSFLNPGIKIYISPCFHKLCEQCLYKTFGIGYAPCPECGTQLRRINFISSTYEDIQVEREIKIRQQLHKTYKFERNPTDLEKYDDWLEEFENLVFELVELKNEKLIKERIKETIADQYHVLNQYRTKTIVTEARKDEPVKKIKISESIFGIKDVEKRRNILAKEYSVPERLFKVAKDSEFTNEFLIDYILNASREFR</sequence>
<dbReference type="PROSITE" id="PS00518">
    <property type="entry name" value="ZF_RING_1"/>
    <property type="match status" value="1"/>
</dbReference>
<evidence type="ECO:0000259" key="5">
    <source>
        <dbReference type="PROSITE" id="PS50089"/>
    </source>
</evidence>
<gene>
    <name evidence="6" type="ORF">ECANGB1_2485</name>
</gene>
<dbReference type="SMART" id="SM00184">
    <property type="entry name" value="RING"/>
    <property type="match status" value="1"/>
</dbReference>
<dbReference type="Pfam" id="PF17121">
    <property type="entry name" value="zf-C3HC4_5"/>
    <property type="match status" value="1"/>
</dbReference>
<dbReference type="VEuPathDB" id="MicrosporidiaDB:ECANGB1_2485"/>
<evidence type="ECO:0000256" key="2">
    <source>
        <dbReference type="ARBA" id="ARBA00022771"/>
    </source>
</evidence>
<evidence type="ECO:0000256" key="1">
    <source>
        <dbReference type="ARBA" id="ARBA00022723"/>
    </source>
</evidence>
<dbReference type="PANTHER" id="PTHR12683:SF13">
    <property type="entry name" value="CDK-ACTIVATING KINASE ASSEMBLY FACTOR MAT1"/>
    <property type="match status" value="1"/>
</dbReference>
<evidence type="ECO:0000313" key="7">
    <source>
        <dbReference type="Proteomes" id="UP000192639"/>
    </source>
</evidence>
<comment type="caution">
    <text evidence="6">The sequence shown here is derived from an EMBL/GenBank/DDBJ whole genome shotgun (WGS) entry which is preliminary data.</text>
</comment>
<dbReference type="InterPro" id="IPR017907">
    <property type="entry name" value="Znf_RING_CS"/>
</dbReference>
<dbReference type="GO" id="GO:0006281">
    <property type="term" value="P:DNA repair"/>
    <property type="evidence" value="ECO:0007669"/>
    <property type="project" value="TreeGrafter"/>
</dbReference>
<dbReference type="EMBL" id="LWDP01000001">
    <property type="protein sequence ID" value="ORD95166.1"/>
    <property type="molecule type" value="Genomic_DNA"/>
</dbReference>
<dbReference type="GO" id="GO:0005675">
    <property type="term" value="C:transcription factor TFIIH holo complex"/>
    <property type="evidence" value="ECO:0007669"/>
    <property type="project" value="TreeGrafter"/>
</dbReference>
<evidence type="ECO:0000256" key="4">
    <source>
        <dbReference type="PROSITE-ProRule" id="PRU00175"/>
    </source>
</evidence>
<dbReference type="InterPro" id="IPR015877">
    <property type="entry name" value="MAT1_centre"/>
</dbReference>
<dbReference type="GO" id="GO:0006357">
    <property type="term" value="P:regulation of transcription by RNA polymerase II"/>
    <property type="evidence" value="ECO:0007669"/>
    <property type="project" value="TreeGrafter"/>
</dbReference>
<reference evidence="6 7" key="1">
    <citation type="journal article" date="2017" name="Environ. Microbiol.">
        <title>Decay of the glycolytic pathway and adaptation to intranuclear parasitism within Enterocytozoonidae microsporidia.</title>
        <authorList>
            <person name="Wiredu Boakye D."/>
            <person name="Jaroenlak P."/>
            <person name="Prachumwat A."/>
            <person name="Williams T.A."/>
            <person name="Bateman K.S."/>
            <person name="Itsathitphaisarn O."/>
            <person name="Sritunyalucksana K."/>
            <person name="Paszkiewicz K.H."/>
            <person name="Moore K.A."/>
            <person name="Stentiford G.D."/>
            <person name="Williams B.A."/>
        </authorList>
    </citation>
    <scope>NUCLEOTIDE SEQUENCE [LARGE SCALE GENOMIC DNA]</scope>
    <source>
        <strain evidence="6 7">GB1</strain>
    </source>
</reference>
<evidence type="ECO:0000256" key="3">
    <source>
        <dbReference type="ARBA" id="ARBA00022833"/>
    </source>
</evidence>
<accession>A0A1Y1SAF1</accession>
<dbReference type="InterPro" id="IPR001841">
    <property type="entry name" value="Znf_RING"/>
</dbReference>
<feature type="domain" description="RING-type" evidence="5">
    <location>
        <begin position="7"/>
        <end position="50"/>
    </location>
</feature>
<dbReference type="Gene3D" id="3.30.40.10">
    <property type="entry name" value="Zinc/RING finger domain, C3HC4 (zinc finger)"/>
    <property type="match status" value="1"/>
</dbReference>
<dbReference type="GO" id="GO:0008270">
    <property type="term" value="F:zinc ion binding"/>
    <property type="evidence" value="ECO:0007669"/>
    <property type="project" value="UniProtKB-KW"/>
</dbReference>